<reference evidence="3 4" key="1">
    <citation type="journal article" date="2010" name="Int. J. Syst. Evol. Microbiol.">
        <title>Bacillus horneckiae sp. nov., isolated from a spacecraft-assembly clean room.</title>
        <authorList>
            <person name="Vaishampayan P."/>
            <person name="Probst A."/>
            <person name="Krishnamurthi S."/>
            <person name="Ghosh S."/>
            <person name="Osman S."/>
            <person name="McDowall A."/>
            <person name="Ruckmani A."/>
            <person name="Mayilraj S."/>
            <person name="Venkateswaran K."/>
        </authorList>
    </citation>
    <scope>NUCLEOTIDE SEQUENCE [LARGE SCALE GENOMIC DNA]</scope>
    <source>
        <strain evidence="4">1PO1SC</strain>
    </source>
</reference>
<dbReference type="PROSITE" id="PS51257">
    <property type="entry name" value="PROKAR_LIPOPROTEIN"/>
    <property type="match status" value="1"/>
</dbReference>
<dbReference type="SUPFAM" id="SSF55166">
    <property type="entry name" value="Hedgehog/DD-peptidase"/>
    <property type="match status" value="1"/>
</dbReference>
<dbReference type="Proteomes" id="UP000233343">
    <property type="component" value="Unassembled WGS sequence"/>
</dbReference>
<gene>
    <name evidence="3" type="ORF">CWS20_03755</name>
</gene>
<dbReference type="InterPro" id="IPR009045">
    <property type="entry name" value="Zn_M74/Hedgehog-like"/>
</dbReference>
<dbReference type="AlphaFoldDB" id="A0A2N0ZKU7"/>
<evidence type="ECO:0000256" key="1">
    <source>
        <dbReference type="SAM" id="MobiDB-lite"/>
    </source>
</evidence>
<feature type="region of interest" description="Disordered" evidence="1">
    <location>
        <begin position="32"/>
        <end position="72"/>
    </location>
</feature>
<dbReference type="Gene3D" id="3.30.1380.10">
    <property type="match status" value="1"/>
</dbReference>
<dbReference type="InterPro" id="IPR003709">
    <property type="entry name" value="VanY-like_core_dom"/>
</dbReference>
<sequence>MKKVIIGTVAASIILSGCSQLDPYLEKIPFLSNADHNGSDTTEQNEQPSQNEEDNHETNEESEIASNTMEEENDMSLEAAYFNDIKVVDELNIIQNPSNIMALVNKQFSLPSDYAPDDLVRPDVAFSFGDEEVEKSYLRKEAAEGLEKMFAAAKKDGIDLFAVSGYRSYERQDAVFSAEVNRVGEEKAVQAVAFPGSSEHQTGLSMDISSATVDYTLTEKFENAPEGKWLKDNAHHYGFILRYPKGKEEVTGYQFEPWHFRYIGVDAATVIFEKDLTLEEYFDAVKKI</sequence>
<accession>A0A2N0ZKU7</accession>
<dbReference type="Pfam" id="PF02557">
    <property type="entry name" value="VanY"/>
    <property type="match status" value="1"/>
</dbReference>
<dbReference type="CDD" id="cd14852">
    <property type="entry name" value="LD-carboxypeptidase"/>
    <property type="match status" value="1"/>
</dbReference>
<proteinExistence type="predicted"/>
<keyword evidence="4" id="KW-1185">Reference proteome</keyword>
<evidence type="ECO:0000313" key="4">
    <source>
        <dbReference type="Proteomes" id="UP000233343"/>
    </source>
</evidence>
<dbReference type="RefSeq" id="WP_066200118.1">
    <property type="nucleotide sequence ID" value="NZ_JAFDQP010000002.1"/>
</dbReference>
<dbReference type="InterPro" id="IPR058193">
    <property type="entry name" value="VanY/YodJ_core_dom"/>
</dbReference>
<feature type="compositionally biased region" description="Polar residues" evidence="1">
    <location>
        <begin position="34"/>
        <end position="50"/>
    </location>
</feature>
<evidence type="ECO:0000313" key="3">
    <source>
        <dbReference type="EMBL" id="PKG30118.1"/>
    </source>
</evidence>
<dbReference type="GO" id="GO:0006508">
    <property type="term" value="P:proteolysis"/>
    <property type="evidence" value="ECO:0007669"/>
    <property type="project" value="InterPro"/>
</dbReference>
<dbReference type="EMBL" id="PISD01000008">
    <property type="protein sequence ID" value="PKG30118.1"/>
    <property type="molecule type" value="Genomic_DNA"/>
</dbReference>
<feature type="compositionally biased region" description="Acidic residues" evidence="1">
    <location>
        <begin position="51"/>
        <end position="72"/>
    </location>
</feature>
<dbReference type="InterPro" id="IPR052179">
    <property type="entry name" value="DD-CPase-like"/>
</dbReference>
<dbReference type="PANTHER" id="PTHR34385">
    <property type="entry name" value="D-ALANYL-D-ALANINE CARBOXYPEPTIDASE"/>
    <property type="match status" value="1"/>
</dbReference>
<dbReference type="GO" id="GO:0008233">
    <property type="term" value="F:peptidase activity"/>
    <property type="evidence" value="ECO:0007669"/>
    <property type="project" value="InterPro"/>
</dbReference>
<organism evidence="3 4">
    <name type="scientific">Cytobacillus horneckiae</name>
    <dbReference type="NCBI Taxonomy" id="549687"/>
    <lineage>
        <taxon>Bacteria</taxon>
        <taxon>Bacillati</taxon>
        <taxon>Bacillota</taxon>
        <taxon>Bacilli</taxon>
        <taxon>Bacillales</taxon>
        <taxon>Bacillaceae</taxon>
        <taxon>Cytobacillus</taxon>
    </lineage>
</organism>
<protein>
    <submittedName>
        <fullName evidence="3">Peptidase M15</fullName>
    </submittedName>
</protein>
<dbReference type="PANTHER" id="PTHR34385:SF1">
    <property type="entry name" value="PEPTIDOGLYCAN L-ALANYL-D-GLUTAMATE ENDOPEPTIDASE CWLK"/>
    <property type="match status" value="1"/>
</dbReference>
<feature type="domain" description="D-alanyl-D-alanine carboxypeptidase-like core" evidence="2">
    <location>
        <begin position="136"/>
        <end position="264"/>
    </location>
</feature>
<comment type="caution">
    <text evidence="3">The sequence shown here is derived from an EMBL/GenBank/DDBJ whole genome shotgun (WGS) entry which is preliminary data.</text>
</comment>
<name>A0A2N0ZKU7_9BACI</name>
<evidence type="ECO:0000259" key="2">
    <source>
        <dbReference type="Pfam" id="PF02557"/>
    </source>
</evidence>